<dbReference type="Pfam" id="PF00400">
    <property type="entry name" value="WD40"/>
    <property type="match status" value="2"/>
</dbReference>
<dbReference type="EMBL" id="CP069043">
    <property type="protein sequence ID" value="QRD06730.1"/>
    <property type="molecule type" value="Genomic_DNA"/>
</dbReference>
<accession>A0A7U2IBG1</accession>
<comment type="similarity">
    <text evidence="1">Belongs to the WD repeat ESC family.</text>
</comment>
<dbReference type="PROSITE" id="PS50294">
    <property type="entry name" value="WD_REPEATS_REGION"/>
    <property type="match status" value="2"/>
</dbReference>
<dbReference type="AlphaFoldDB" id="A0A7U2IBG1"/>
<evidence type="ECO:0000256" key="6">
    <source>
        <dbReference type="PROSITE-ProRule" id="PRU00221"/>
    </source>
</evidence>
<evidence type="ECO:0000256" key="7">
    <source>
        <dbReference type="SAM" id="MobiDB-lite"/>
    </source>
</evidence>
<evidence type="ECO:0000313" key="9">
    <source>
        <dbReference type="Proteomes" id="UP000663193"/>
    </source>
</evidence>
<organism evidence="8 9">
    <name type="scientific">Phaeosphaeria nodorum (strain SN15 / ATCC MYA-4574 / FGSC 10173)</name>
    <name type="common">Glume blotch fungus</name>
    <name type="synonym">Parastagonospora nodorum</name>
    <dbReference type="NCBI Taxonomy" id="321614"/>
    <lineage>
        <taxon>Eukaryota</taxon>
        <taxon>Fungi</taxon>
        <taxon>Dikarya</taxon>
        <taxon>Ascomycota</taxon>
        <taxon>Pezizomycotina</taxon>
        <taxon>Dothideomycetes</taxon>
        <taxon>Pleosporomycetidae</taxon>
        <taxon>Pleosporales</taxon>
        <taxon>Pleosporineae</taxon>
        <taxon>Phaeosphaeriaceae</taxon>
        <taxon>Parastagonospora</taxon>
    </lineage>
</organism>
<feature type="repeat" description="WD" evidence="6">
    <location>
        <begin position="192"/>
        <end position="233"/>
    </location>
</feature>
<dbReference type="SUPFAM" id="SSF50978">
    <property type="entry name" value="WD40 repeat-like"/>
    <property type="match status" value="1"/>
</dbReference>
<gene>
    <name evidence="8" type="ORF">JI435_136330</name>
</gene>
<keyword evidence="9" id="KW-1185">Reference proteome</keyword>
<proteinExistence type="inferred from homology"/>
<reference evidence="9" key="1">
    <citation type="journal article" date="2021" name="BMC Genomics">
        <title>Chromosome-level genome assembly and manually-curated proteome of model necrotroph Parastagonospora nodorum Sn15 reveals a genome-wide trove of candidate effector homologs, and redundancy of virulence-related functions within an accessory chromosome.</title>
        <authorList>
            <person name="Bertazzoni S."/>
            <person name="Jones D.A.B."/>
            <person name="Phan H.T."/>
            <person name="Tan K.-C."/>
            <person name="Hane J.K."/>
        </authorList>
    </citation>
    <scope>NUCLEOTIDE SEQUENCE [LARGE SCALE GENOMIC DNA]</scope>
    <source>
        <strain evidence="9">SN15 / ATCC MYA-4574 / FGSC 10173)</strain>
    </source>
</reference>
<dbReference type="PANTHER" id="PTHR10253">
    <property type="entry name" value="POLYCOMB PROTEIN"/>
    <property type="match status" value="1"/>
</dbReference>
<dbReference type="InterPro" id="IPR051243">
    <property type="entry name" value="PcG_WD-repeat"/>
</dbReference>
<evidence type="ECO:0000256" key="1">
    <source>
        <dbReference type="ARBA" id="ARBA00008075"/>
    </source>
</evidence>
<dbReference type="InterPro" id="IPR036322">
    <property type="entry name" value="WD40_repeat_dom_sf"/>
</dbReference>
<evidence type="ECO:0000313" key="8">
    <source>
        <dbReference type="EMBL" id="QRD06730.1"/>
    </source>
</evidence>
<name>A0A7U2IBG1_PHANO</name>
<evidence type="ECO:0000256" key="2">
    <source>
        <dbReference type="ARBA" id="ARBA00022574"/>
    </source>
</evidence>
<dbReference type="PROSITE" id="PS50082">
    <property type="entry name" value="WD_REPEATS_2"/>
    <property type="match status" value="2"/>
</dbReference>
<feature type="repeat" description="WD" evidence="6">
    <location>
        <begin position="143"/>
        <end position="178"/>
    </location>
</feature>
<keyword evidence="5" id="KW-0804">Transcription</keyword>
<evidence type="ECO:0000256" key="4">
    <source>
        <dbReference type="ARBA" id="ARBA00023015"/>
    </source>
</evidence>
<dbReference type="InterPro" id="IPR001680">
    <property type="entry name" value="WD40_rpt"/>
</dbReference>
<dbReference type="Gene3D" id="2.130.10.10">
    <property type="entry name" value="YVTN repeat-like/Quinoprotein amine dehydrogenase"/>
    <property type="match status" value="1"/>
</dbReference>
<dbReference type="OrthoDB" id="7318948at2759"/>
<evidence type="ECO:0000256" key="5">
    <source>
        <dbReference type="ARBA" id="ARBA00023163"/>
    </source>
</evidence>
<keyword evidence="2 6" id="KW-0853">WD repeat</keyword>
<evidence type="ECO:0000256" key="3">
    <source>
        <dbReference type="ARBA" id="ARBA00022737"/>
    </source>
</evidence>
<feature type="region of interest" description="Disordered" evidence="7">
    <location>
        <begin position="400"/>
        <end position="436"/>
    </location>
</feature>
<protein>
    <recommendedName>
        <fullName evidence="10">Polycomb protein EED</fullName>
    </recommendedName>
</protein>
<evidence type="ECO:0008006" key="10">
    <source>
        <dbReference type="Google" id="ProtNLM"/>
    </source>
</evidence>
<dbReference type="Proteomes" id="UP000663193">
    <property type="component" value="Chromosome 21"/>
</dbReference>
<keyword evidence="3" id="KW-0677">Repeat</keyword>
<dbReference type="SMART" id="SM00320">
    <property type="entry name" value="WD40"/>
    <property type="match status" value="3"/>
</dbReference>
<dbReference type="InterPro" id="IPR015943">
    <property type="entry name" value="WD40/YVTN_repeat-like_dom_sf"/>
</dbReference>
<sequence length="517" mass="57757">MASLCDLPSLRATIRLGGQTKPELNSSETCQASTALPPLTSKATVFDVEFYPYTLPGLDPVFAVCGGPHLIVCRCVLENNRTIEILYWYENEEHETPDGQPICYNSLTWSQAENGDPLLCVAGDATHQIKVFNIAKKELVATLIGHGDCINDLAVSPINPTILASCSIDHTVRIWSLDPAHKKQPLAAICFGQGHKDQVLTIAYHPKGRFILSAGVDTKINMWQVPNDLSEHVGTDKPALIHYPHFTTTEVHTDFVDCIQWYNDLIFSHACREDKIIMWKIDGFSSDSEQIPHAPIPTSIAISSKTPVTIPANSTSNTRSAWGGRFQRLLQFELPYTNNFYMRFSIFHELGHHPILVAGNEKSKAFFWDLQRLEGAGTGDDWIQSSKAIPLGLPRHVREESTFSNASSVTSTGSGTTRRKRKTKKKYQEPKRNRGIGDPFTSIKADKIIEVPKYNFPFRHFGWSRCGQWVVGVGDSGLINVFYREPPSIITDYGVALPIRQDIKTQDDDQKFITQSA</sequence>
<dbReference type="VEuPathDB" id="FungiDB:JI435_136330"/>
<keyword evidence="4" id="KW-0805">Transcription regulation</keyword>